<dbReference type="SUPFAM" id="SSF51126">
    <property type="entry name" value="Pectin lyase-like"/>
    <property type="match status" value="1"/>
</dbReference>
<dbReference type="PANTHER" id="PTHR44329">
    <property type="entry name" value="SERINE/THREONINE-PROTEIN KINASE TNNI3K-RELATED"/>
    <property type="match status" value="1"/>
</dbReference>
<feature type="compositionally biased region" description="Polar residues" evidence="1">
    <location>
        <begin position="1930"/>
        <end position="1940"/>
    </location>
</feature>
<name>A0ABQ9XVY4_9EUKA</name>
<feature type="compositionally biased region" description="Polar residues" evidence="1">
    <location>
        <begin position="1793"/>
        <end position="1804"/>
    </location>
</feature>
<keyword evidence="2" id="KW-0472">Membrane</keyword>
<dbReference type="SUPFAM" id="SSF56112">
    <property type="entry name" value="Protein kinase-like (PK-like)"/>
    <property type="match status" value="1"/>
</dbReference>
<comment type="caution">
    <text evidence="4">The sequence shown here is derived from an EMBL/GenBank/DDBJ whole genome shotgun (WGS) entry which is preliminary data.</text>
</comment>
<dbReference type="Gene3D" id="1.10.510.10">
    <property type="entry name" value="Transferase(Phosphotransferase) domain 1"/>
    <property type="match status" value="1"/>
</dbReference>
<evidence type="ECO:0000313" key="4">
    <source>
        <dbReference type="EMBL" id="KAK2955646.1"/>
    </source>
</evidence>
<feature type="transmembrane region" description="Helical" evidence="2">
    <location>
        <begin position="1598"/>
        <end position="1620"/>
    </location>
</feature>
<feature type="region of interest" description="Disordered" evidence="1">
    <location>
        <begin position="1793"/>
        <end position="1822"/>
    </location>
</feature>
<feature type="compositionally biased region" description="Basic and acidic residues" evidence="1">
    <location>
        <begin position="1808"/>
        <end position="1822"/>
    </location>
</feature>
<feature type="region of interest" description="Disordered" evidence="1">
    <location>
        <begin position="1912"/>
        <end position="1940"/>
    </location>
</feature>
<dbReference type="Proteomes" id="UP001281761">
    <property type="component" value="Unassembled WGS sequence"/>
</dbReference>
<dbReference type="InterPro" id="IPR011050">
    <property type="entry name" value="Pectin_lyase_fold/virulence"/>
</dbReference>
<dbReference type="InterPro" id="IPR000719">
    <property type="entry name" value="Prot_kinase_dom"/>
</dbReference>
<feature type="region of interest" description="Disordered" evidence="1">
    <location>
        <begin position="1627"/>
        <end position="1667"/>
    </location>
</feature>
<dbReference type="PROSITE" id="PS50011">
    <property type="entry name" value="PROTEIN_KINASE_DOM"/>
    <property type="match status" value="1"/>
</dbReference>
<protein>
    <recommendedName>
        <fullName evidence="3">Protein kinase domain-containing protein</fullName>
    </recommendedName>
</protein>
<gene>
    <name evidence="4" type="ORF">BLNAU_9336</name>
</gene>
<dbReference type="Pfam" id="PF07714">
    <property type="entry name" value="PK_Tyr_Ser-Thr"/>
    <property type="match status" value="1"/>
</dbReference>
<feature type="compositionally biased region" description="Basic and acidic residues" evidence="1">
    <location>
        <begin position="1644"/>
        <end position="1654"/>
    </location>
</feature>
<dbReference type="EMBL" id="JARBJD010000064">
    <property type="protein sequence ID" value="KAK2955646.1"/>
    <property type="molecule type" value="Genomic_DNA"/>
</dbReference>
<feature type="domain" description="Protein kinase" evidence="3">
    <location>
        <begin position="1577"/>
        <end position="1907"/>
    </location>
</feature>
<evidence type="ECO:0000256" key="2">
    <source>
        <dbReference type="SAM" id="Phobius"/>
    </source>
</evidence>
<sequence>MTVAAGNNYAGAAICLNQSKSTLTVTQCFFHKCTSTGDGDDGGAISVSGTNSHSPITISSSSFTECENTGTGNNFAGSVFCSCKSTVSISDCMFENSHSLYGGAISLRSFPHATLSNCAFVSCSASDYGGAMDVSGMTWIDFSFLQFRECSANDKKSSDMNFKGSAMTTEIVTEDTIKFCDSTSARPNVYMTQGKKDLSHLVPELSSTPTVTVDVSVSGDTAIVTATANPAVKGTMGILLNGSNVPRLVHVQFGSHSEASSTGTAIVSSGANGVLPQADYKHRSSSIASNYFLPTSLNDAHSSLSVDGNTTEIVLNGVNLGEGSYWMLIRNGEDTFNISLTRSDSTTLVGEAPLHPSTASGRLEWSTEYEVEEVMWLAVEGVEENVHLINTITFTTPDEPPRIKSMSSRSLTGKKDELTISFEGSALPDGTGTIEVKQAGSDVVVKGVLTKVTATECRAVISTAWKEDATHMSFGKTYSVKSAKIDSKDIVVDSGISIEVPNPAVITSFSVPSECSSDTFDFEVIGQNLPSPNTYTLTLSDSHTISVTFSESTKGKGIVTASLPSAIQFSATYSVSSVTNGNDHVLLNATTFTTPVGPTLLSISTSLTQPLKKEVKLSLSGLRMKSGEFDLTFQKQGTTTPLSMSVTITSETEGRGSEDLFGGTILEYGTTYEVLSLTSDTLHFALASSLTFTTDPEPSRLTSISYERLSDKDRKAYFTVGGRMMTNGEKYTIIVNKTGTTVQKTFEVRMSSVDVGAGSAVLFSQTEGEIELDYDTEYEVVGVKDSSQTPILFEGDLTFTTGAEPARLVSLWIAGYDEKQKEVRFEMNGRVLDTSAMMKVGLSISSELKHTVSMKFDSTKEKWEGSSILFSLEGCELEYGKTYTVSSFRQGEETDELFFETNEVTIGPEPSRLAKITRNDDAGLNSTTLTLSSRLLSVGEQYEVKVTGTPLSSSNANHETTFTFTASSSTLNTLPLTLYPFEDAIVEYRHSYSVDCMKVVGGDPIFVETEMCVFQTPEEPGRICSYTGIVLNKDRTQVPITLEGRALGDSLGSIWVSFGNTFWKSFSMRRISETLCEADFLVASSESETHLQYEGEYTVCLKPDEPSTLLVDSGITVRIPEPPSFTEVKFSFTNSLGTGCITILTGADLVVGTEYEVKLNTSHTFSIVVKSSTRAESSEMLIGFTGALAYSTDIIINSIDPIVEDCGVVLMPSPFPGQTATRPNVNEIFIDSEIGQNDWTCGDLCRPCSTMDVAWKIMRTLDIAHPTFSLLKGSSLSSQMTIESGMLVLIQNGTSREPSLNIPSSAAESATSALIVVSSAFLNIQNIDIVVGSSKPSFVLISATSSEMILKDGLITINSSTTESRNELEELCLWTTGLIELFDTELSVKNNEFFNISQGAIRMKGGQLTIQGSIFTNNSPNDQDFPSARRNIACSESGIVHIGSLAAGDGFKNPSMWISSEGCSIESTEVNAHSPLFIPTLSSDSTSKLDKKTKLFTLTIEGTILIPCSLFLEVFEMGKDGTEVNSTQIPLTVDSATSFTETKIVVTLPSSSLENLDDSLEWRGRLVFGENETTTNNFLIQQSSSGRFAQSVKDNMKWWIPLVIVLACALLALILIVVLLKRRRNKNKAEKDKMNGEQQELDQTDDKIDVLKDEGDNDPNRSSVHTAGQKQLNPALTFHKSHSQLSLQNTNMVMPSSAGQAAVLIVGEDQFGQPKIEDGFVNPHDTLFNRLHGREEKTELNIYRTRLDVAKAVAKLLSLRSSAQALRKLNPHWVLFTPANSICFKLNDNNEPSQAQSTIPTLSGAQKEAQEEKRWSAPEEENRCHGIDEQKVTVFRLGLILWEITTGQVPFSETDAVNAQRQLGIGVVPRMDSVEPAELSTLLLECLDLNPLSRPSLESVVSRLESIEEGQNEAGDLLELPNHPHKQPSSKRQNPSFQHT</sequence>
<dbReference type="InterPro" id="IPR051681">
    <property type="entry name" value="Ser/Thr_Kinases-Pseudokinases"/>
</dbReference>
<organism evidence="4 5">
    <name type="scientific">Blattamonas nauphoetae</name>
    <dbReference type="NCBI Taxonomy" id="2049346"/>
    <lineage>
        <taxon>Eukaryota</taxon>
        <taxon>Metamonada</taxon>
        <taxon>Preaxostyla</taxon>
        <taxon>Oxymonadida</taxon>
        <taxon>Blattamonas</taxon>
    </lineage>
</organism>
<keyword evidence="2" id="KW-0812">Transmembrane</keyword>
<proteinExistence type="predicted"/>
<dbReference type="InterPro" id="IPR011009">
    <property type="entry name" value="Kinase-like_dom_sf"/>
</dbReference>
<evidence type="ECO:0000256" key="1">
    <source>
        <dbReference type="SAM" id="MobiDB-lite"/>
    </source>
</evidence>
<evidence type="ECO:0000259" key="3">
    <source>
        <dbReference type="PROSITE" id="PS50011"/>
    </source>
</evidence>
<keyword evidence="2" id="KW-1133">Transmembrane helix</keyword>
<reference evidence="4 5" key="1">
    <citation type="journal article" date="2022" name="bioRxiv">
        <title>Genomics of Preaxostyla Flagellates Illuminates Evolutionary Transitions and the Path Towards Mitochondrial Loss.</title>
        <authorList>
            <person name="Novak L.V.F."/>
            <person name="Treitli S.C."/>
            <person name="Pyrih J."/>
            <person name="Halakuc P."/>
            <person name="Pipaliya S.V."/>
            <person name="Vacek V."/>
            <person name="Brzon O."/>
            <person name="Soukal P."/>
            <person name="Eme L."/>
            <person name="Dacks J.B."/>
            <person name="Karnkowska A."/>
            <person name="Elias M."/>
            <person name="Hampl V."/>
        </authorList>
    </citation>
    <scope>NUCLEOTIDE SEQUENCE [LARGE SCALE GENOMIC DNA]</scope>
    <source>
        <strain evidence="4">NAU3</strain>
        <tissue evidence="4">Gut</tissue>
    </source>
</reference>
<evidence type="ECO:0000313" key="5">
    <source>
        <dbReference type="Proteomes" id="UP001281761"/>
    </source>
</evidence>
<dbReference type="InterPro" id="IPR001245">
    <property type="entry name" value="Ser-Thr/Tyr_kinase_cat_dom"/>
</dbReference>
<keyword evidence="5" id="KW-1185">Reference proteome</keyword>
<accession>A0ABQ9XVY4</accession>